<keyword evidence="1" id="KW-1133">Transmembrane helix</keyword>
<feature type="transmembrane region" description="Helical" evidence="1">
    <location>
        <begin position="21"/>
        <end position="44"/>
    </location>
</feature>
<comment type="caution">
    <text evidence="2">The sequence shown here is derived from an EMBL/GenBank/DDBJ whole genome shotgun (WGS) entry which is preliminary data.</text>
</comment>
<dbReference type="AlphaFoldDB" id="A0A5M8QKJ2"/>
<evidence type="ECO:0000313" key="3">
    <source>
        <dbReference type="Proteomes" id="UP000323221"/>
    </source>
</evidence>
<accession>A0A5M8QKJ2</accession>
<keyword evidence="1" id="KW-0472">Membrane</keyword>
<keyword evidence="3" id="KW-1185">Reference proteome</keyword>
<proteinExistence type="predicted"/>
<keyword evidence="1" id="KW-0812">Transmembrane</keyword>
<evidence type="ECO:0000313" key="2">
    <source>
        <dbReference type="EMBL" id="KAA6435173.1"/>
    </source>
</evidence>
<feature type="transmembrane region" description="Helical" evidence="1">
    <location>
        <begin position="64"/>
        <end position="81"/>
    </location>
</feature>
<sequence length="106" mass="10731">MRPATHPGRPAPPPPAPGPRGIAALGLTGAVVAAAMAVLWTLVVPEQAAAATGVQQLALRWGHAATWALLAVVGALVALDAAPRLRSALAWASLACYAAFLLALWL</sequence>
<dbReference type="Proteomes" id="UP000323221">
    <property type="component" value="Unassembled WGS sequence"/>
</dbReference>
<organism evidence="2 3">
    <name type="scientific">Agrococcus sediminis</name>
    <dbReference type="NCBI Taxonomy" id="2599924"/>
    <lineage>
        <taxon>Bacteria</taxon>
        <taxon>Bacillati</taxon>
        <taxon>Actinomycetota</taxon>
        <taxon>Actinomycetes</taxon>
        <taxon>Micrococcales</taxon>
        <taxon>Microbacteriaceae</taxon>
        <taxon>Agrococcus</taxon>
    </lineage>
</organism>
<protein>
    <submittedName>
        <fullName evidence="2">Uncharacterized protein</fullName>
    </submittedName>
</protein>
<dbReference type="RefSeq" id="WP_146355775.1">
    <property type="nucleotide sequence ID" value="NZ_VOIR01000012.1"/>
</dbReference>
<feature type="transmembrane region" description="Helical" evidence="1">
    <location>
        <begin position="88"/>
        <end position="105"/>
    </location>
</feature>
<name>A0A5M8QKJ2_9MICO</name>
<evidence type="ECO:0000256" key="1">
    <source>
        <dbReference type="SAM" id="Phobius"/>
    </source>
</evidence>
<dbReference type="EMBL" id="VOIR01000012">
    <property type="protein sequence ID" value="KAA6435173.1"/>
    <property type="molecule type" value="Genomic_DNA"/>
</dbReference>
<reference evidence="2 3" key="1">
    <citation type="submission" date="2019-08" db="EMBL/GenBank/DDBJ databases">
        <title>Agrococcus lahaulensis sp. nov., isolated from a cold desert of the Indian Himalayas.</title>
        <authorList>
            <person name="Qu J.H."/>
        </authorList>
    </citation>
    <scope>NUCLEOTIDE SEQUENCE [LARGE SCALE GENOMIC DNA]</scope>
    <source>
        <strain evidence="2 3">NS18</strain>
    </source>
</reference>
<gene>
    <name evidence="2" type="ORF">FQ330_05315</name>
</gene>